<evidence type="ECO:0000313" key="3">
    <source>
        <dbReference type="Proteomes" id="UP000092461"/>
    </source>
</evidence>
<reference evidence="2" key="1">
    <citation type="submission" date="2020-05" db="UniProtKB">
        <authorList>
            <consortium name="EnsemblMetazoa"/>
        </authorList>
    </citation>
    <scope>IDENTIFICATION</scope>
    <source>
        <strain evidence="2">Jacobina</strain>
    </source>
</reference>
<sequence>MEAAEFFQERDHAMEAAEEVLIRKKAYEARVRQLERKVQTYLESLEGNVSARELQEVRDVYRRKFGFLKNLE</sequence>
<dbReference type="EnsemblMetazoa" id="LLOJ003880-RA">
    <property type="protein sequence ID" value="LLOJ003880-PA"/>
    <property type="gene ID" value="LLOJ003880"/>
</dbReference>
<keyword evidence="1" id="KW-0175">Coiled coil</keyword>
<organism evidence="2 3">
    <name type="scientific">Lutzomyia longipalpis</name>
    <name type="common">Sand fly</name>
    <dbReference type="NCBI Taxonomy" id="7200"/>
    <lineage>
        <taxon>Eukaryota</taxon>
        <taxon>Metazoa</taxon>
        <taxon>Ecdysozoa</taxon>
        <taxon>Arthropoda</taxon>
        <taxon>Hexapoda</taxon>
        <taxon>Insecta</taxon>
        <taxon>Pterygota</taxon>
        <taxon>Neoptera</taxon>
        <taxon>Endopterygota</taxon>
        <taxon>Diptera</taxon>
        <taxon>Nematocera</taxon>
        <taxon>Psychodoidea</taxon>
        <taxon>Psychodidae</taxon>
        <taxon>Lutzomyia</taxon>
        <taxon>Lutzomyia</taxon>
    </lineage>
</organism>
<protein>
    <submittedName>
        <fullName evidence="2">Uncharacterized protein</fullName>
    </submittedName>
</protein>
<accession>A0A1B0CHG8</accession>
<dbReference type="Proteomes" id="UP000092461">
    <property type="component" value="Unassembled WGS sequence"/>
</dbReference>
<dbReference type="EMBL" id="AJWK01012368">
    <property type="status" value="NOT_ANNOTATED_CDS"/>
    <property type="molecule type" value="Genomic_DNA"/>
</dbReference>
<name>A0A1B0CHG8_LUTLO</name>
<evidence type="ECO:0000313" key="2">
    <source>
        <dbReference type="EnsemblMetazoa" id="LLOJ003880-PA"/>
    </source>
</evidence>
<dbReference type="VEuPathDB" id="VectorBase:LLOJ003880"/>
<dbReference type="AlphaFoldDB" id="A0A1B0CHG8"/>
<feature type="coiled-coil region" evidence="1">
    <location>
        <begin position="17"/>
        <end position="44"/>
    </location>
</feature>
<keyword evidence="3" id="KW-1185">Reference proteome</keyword>
<evidence type="ECO:0000256" key="1">
    <source>
        <dbReference type="SAM" id="Coils"/>
    </source>
</evidence>
<proteinExistence type="predicted"/>